<dbReference type="AlphaFoldDB" id="A0A9P6VG84"/>
<dbReference type="EMBL" id="VNKQ01000013">
    <property type="protein sequence ID" value="KAG0647200.1"/>
    <property type="molecule type" value="Genomic_DNA"/>
</dbReference>
<evidence type="ECO:0000256" key="3">
    <source>
        <dbReference type="ARBA" id="ARBA00023295"/>
    </source>
</evidence>
<dbReference type="PANTHER" id="PTHR12304">
    <property type="entry name" value="INOSINE-URIDINE PREFERRING NUCLEOSIDE HYDROLASE"/>
    <property type="match status" value="1"/>
</dbReference>
<dbReference type="InterPro" id="IPR001910">
    <property type="entry name" value="Inosine/uridine_hydrolase_dom"/>
</dbReference>
<evidence type="ECO:0000313" key="5">
    <source>
        <dbReference type="EMBL" id="KAG0647200.1"/>
    </source>
</evidence>
<dbReference type="InterPro" id="IPR036452">
    <property type="entry name" value="Ribo_hydro-like"/>
</dbReference>
<protein>
    <submittedName>
        <fullName evidence="5">Cytidine uridine-specific hydrolase</fullName>
    </submittedName>
</protein>
<keyword evidence="2 5" id="KW-0378">Hydrolase</keyword>
<evidence type="ECO:0000256" key="1">
    <source>
        <dbReference type="ARBA" id="ARBA00009176"/>
    </source>
</evidence>
<proteinExistence type="inferred from homology"/>
<gene>
    <name evidence="5" type="ORF">D0Z07_7175</name>
</gene>
<comment type="caution">
    <text evidence="5">The sequence shown here is derived from an EMBL/GenBank/DDBJ whole genome shotgun (WGS) entry which is preliminary data.</text>
</comment>
<feature type="domain" description="Inosine/uridine-preferring nucleoside hydrolase" evidence="4">
    <location>
        <begin position="2"/>
        <end position="184"/>
    </location>
</feature>
<dbReference type="GO" id="GO:0008477">
    <property type="term" value="F:purine nucleosidase activity"/>
    <property type="evidence" value="ECO:0007669"/>
    <property type="project" value="TreeGrafter"/>
</dbReference>
<evidence type="ECO:0000313" key="6">
    <source>
        <dbReference type="Proteomes" id="UP000785200"/>
    </source>
</evidence>
<dbReference type="GO" id="GO:0005829">
    <property type="term" value="C:cytosol"/>
    <property type="evidence" value="ECO:0007669"/>
    <property type="project" value="TreeGrafter"/>
</dbReference>
<dbReference type="Pfam" id="PF01156">
    <property type="entry name" value="IU_nuc_hydro"/>
    <property type="match status" value="1"/>
</dbReference>
<evidence type="ECO:0000259" key="4">
    <source>
        <dbReference type="Pfam" id="PF01156"/>
    </source>
</evidence>
<organism evidence="5 6">
    <name type="scientific">Hyphodiscus hymeniophilus</name>
    <dbReference type="NCBI Taxonomy" id="353542"/>
    <lineage>
        <taxon>Eukaryota</taxon>
        <taxon>Fungi</taxon>
        <taxon>Dikarya</taxon>
        <taxon>Ascomycota</taxon>
        <taxon>Pezizomycotina</taxon>
        <taxon>Leotiomycetes</taxon>
        <taxon>Helotiales</taxon>
        <taxon>Hyphodiscaceae</taxon>
        <taxon>Hyphodiscus</taxon>
    </lineage>
</organism>
<name>A0A9P6VG84_9HELO</name>
<evidence type="ECO:0000256" key="2">
    <source>
        <dbReference type="ARBA" id="ARBA00022801"/>
    </source>
</evidence>
<dbReference type="Proteomes" id="UP000785200">
    <property type="component" value="Unassembled WGS sequence"/>
</dbReference>
<reference evidence="5" key="1">
    <citation type="submission" date="2019-07" db="EMBL/GenBank/DDBJ databases">
        <title>Hyphodiscus hymeniophilus genome sequencing and assembly.</title>
        <authorList>
            <person name="Kramer G."/>
            <person name="Nodwell J."/>
        </authorList>
    </citation>
    <scope>NUCLEOTIDE SEQUENCE</scope>
    <source>
        <strain evidence="5">ATCC 34498</strain>
    </source>
</reference>
<keyword evidence="3" id="KW-0326">Glycosidase</keyword>
<dbReference type="SUPFAM" id="SSF53590">
    <property type="entry name" value="Nucleoside hydrolase"/>
    <property type="match status" value="1"/>
</dbReference>
<dbReference type="OrthoDB" id="432381at2759"/>
<accession>A0A9P6VG84</accession>
<dbReference type="InterPro" id="IPR023186">
    <property type="entry name" value="IUNH"/>
</dbReference>
<dbReference type="PANTHER" id="PTHR12304:SF56">
    <property type="entry name" value="HYDROLASE, PUTATIVE (AFU_ORTHOLOGUE AFUA_1G11790)-RELATED"/>
    <property type="match status" value="1"/>
</dbReference>
<comment type="similarity">
    <text evidence="1">Belongs to the IUNH family.</text>
</comment>
<dbReference type="GO" id="GO:0006152">
    <property type="term" value="P:purine nucleoside catabolic process"/>
    <property type="evidence" value="ECO:0007669"/>
    <property type="project" value="TreeGrafter"/>
</dbReference>
<sequence length="203" mass="22286">MAALEDPETFARAKRILIMGGAVRVSGNQTPRAEFNIYADPDAAAVLLDLTKASRASTALGQMDISLVSLDVTSKHTLTQETWRKFSYDLVSKGKTFEKMVELTGTAIFGCHDPLTIYTLLESKTVEWETGLDIRVETDGKWTRGETVFDSRGVVKLTPGQKAIVRDNGGWFSGEQKNNVSILRDSHADGDAFGLKLLEGIFL</sequence>
<keyword evidence="6" id="KW-1185">Reference proteome</keyword>
<dbReference type="Gene3D" id="3.90.245.10">
    <property type="entry name" value="Ribonucleoside hydrolase-like"/>
    <property type="match status" value="1"/>
</dbReference>